<evidence type="ECO:0000313" key="1">
    <source>
        <dbReference type="EMBL" id="KAJ7538138.1"/>
    </source>
</evidence>
<keyword evidence="2" id="KW-1185">Reference proteome</keyword>
<dbReference type="Proteomes" id="UP001162992">
    <property type="component" value="Chromosome 11"/>
</dbReference>
<name>A0ACC2C7V7_DIPCM</name>
<proteinExistence type="predicted"/>
<gene>
    <name evidence="1" type="ORF">O6H91_11G035600</name>
</gene>
<accession>A0ACC2C7V7</accession>
<sequence>MDLIPGLPNEVVRTHILSRASWKDLRSMLAVSRIWRSTLNLHPSSSSDTETYKKTILATIHPSQKTSSCSSPSYAVSIYDLELEKWERLPAIPWLPFGAPMAARCVYLGGHLFILGGRNPITWDFMSDVFSINFRSRERLWKRCASMTSSRSSFACVAIADKIFVAGGQGESSLALASAEVYDLRCQRWEKIPELSLPRNECFGAIIHNQIVVVGGYTTSVCDASCSEDSETVITRWVASADAIQLGYQRWRTVDAASLKKDLYTAPSIGCGQLQFVHKRLVEHCYDRCDKKWTVVEGKIMLQTVEDRTESLVLAGVIEGAHIFGTKHSWLKQPGDGLDVRLSFCEAVSESAHNMGAWKEILCPFEFGTMPVSCCLIQC</sequence>
<dbReference type="EMBL" id="CM055102">
    <property type="protein sequence ID" value="KAJ7538138.1"/>
    <property type="molecule type" value="Genomic_DNA"/>
</dbReference>
<reference evidence="2" key="1">
    <citation type="journal article" date="2024" name="Proc. Natl. Acad. Sci. U.S.A.">
        <title>Extraordinary preservation of gene collinearity over three hundred million years revealed in homosporous lycophytes.</title>
        <authorList>
            <person name="Li C."/>
            <person name="Wickell D."/>
            <person name="Kuo L.Y."/>
            <person name="Chen X."/>
            <person name="Nie B."/>
            <person name="Liao X."/>
            <person name="Peng D."/>
            <person name="Ji J."/>
            <person name="Jenkins J."/>
            <person name="Williams M."/>
            <person name="Shu S."/>
            <person name="Plott C."/>
            <person name="Barry K."/>
            <person name="Rajasekar S."/>
            <person name="Grimwood J."/>
            <person name="Han X."/>
            <person name="Sun S."/>
            <person name="Hou Z."/>
            <person name="He W."/>
            <person name="Dai G."/>
            <person name="Sun C."/>
            <person name="Schmutz J."/>
            <person name="Leebens-Mack J.H."/>
            <person name="Li F.W."/>
            <person name="Wang L."/>
        </authorList>
    </citation>
    <scope>NUCLEOTIDE SEQUENCE [LARGE SCALE GENOMIC DNA]</scope>
    <source>
        <strain evidence="2">cv. PW_Plant_1</strain>
    </source>
</reference>
<protein>
    <submittedName>
        <fullName evidence="1">Uncharacterized protein</fullName>
    </submittedName>
</protein>
<evidence type="ECO:0000313" key="2">
    <source>
        <dbReference type="Proteomes" id="UP001162992"/>
    </source>
</evidence>
<comment type="caution">
    <text evidence="1">The sequence shown here is derived from an EMBL/GenBank/DDBJ whole genome shotgun (WGS) entry which is preliminary data.</text>
</comment>
<organism evidence="1 2">
    <name type="scientific">Diphasiastrum complanatum</name>
    <name type="common">Issler's clubmoss</name>
    <name type="synonym">Lycopodium complanatum</name>
    <dbReference type="NCBI Taxonomy" id="34168"/>
    <lineage>
        <taxon>Eukaryota</taxon>
        <taxon>Viridiplantae</taxon>
        <taxon>Streptophyta</taxon>
        <taxon>Embryophyta</taxon>
        <taxon>Tracheophyta</taxon>
        <taxon>Lycopodiopsida</taxon>
        <taxon>Lycopodiales</taxon>
        <taxon>Lycopodiaceae</taxon>
        <taxon>Lycopodioideae</taxon>
        <taxon>Diphasiastrum</taxon>
    </lineage>
</organism>